<proteinExistence type="predicted"/>
<keyword evidence="3" id="KW-1185">Reference proteome</keyword>
<organism evidence="2 3">
    <name type="scientific">Nephila pilipes</name>
    <name type="common">Giant wood spider</name>
    <name type="synonym">Nephila maculata</name>
    <dbReference type="NCBI Taxonomy" id="299642"/>
    <lineage>
        <taxon>Eukaryota</taxon>
        <taxon>Metazoa</taxon>
        <taxon>Ecdysozoa</taxon>
        <taxon>Arthropoda</taxon>
        <taxon>Chelicerata</taxon>
        <taxon>Arachnida</taxon>
        <taxon>Araneae</taxon>
        <taxon>Araneomorphae</taxon>
        <taxon>Entelegynae</taxon>
        <taxon>Araneoidea</taxon>
        <taxon>Nephilidae</taxon>
        <taxon>Nephila</taxon>
    </lineage>
</organism>
<dbReference type="PANTHER" id="PTHR23153:SF38">
    <property type="entry name" value="UBX DOMAIN-CONTAINING PROTEIN 6"/>
    <property type="match status" value="1"/>
</dbReference>
<evidence type="ECO:0000313" key="3">
    <source>
        <dbReference type="Proteomes" id="UP000887013"/>
    </source>
</evidence>
<reference evidence="2" key="1">
    <citation type="submission" date="2020-08" db="EMBL/GenBank/DDBJ databases">
        <title>Multicomponent nature underlies the extraordinary mechanical properties of spider dragline silk.</title>
        <authorList>
            <person name="Kono N."/>
            <person name="Nakamura H."/>
            <person name="Mori M."/>
            <person name="Yoshida Y."/>
            <person name="Ohtoshi R."/>
            <person name="Malay A.D."/>
            <person name="Moran D.A.P."/>
            <person name="Tomita M."/>
            <person name="Numata K."/>
            <person name="Arakawa K."/>
        </authorList>
    </citation>
    <scope>NUCLEOTIDE SEQUENCE</scope>
</reference>
<dbReference type="Proteomes" id="UP000887013">
    <property type="component" value="Unassembled WGS sequence"/>
</dbReference>
<accession>A0A8X6N538</accession>
<dbReference type="AlphaFoldDB" id="A0A8X6N538"/>
<sequence>MSAIRDFFRRKKAELKFQTAGPGHRLNESSNKPKNSGPPLVTTQPSRHQPSEGAQRAGAAALARIEQKQTTSVNWSVQATKAQARREIELENASKIKQTSTVKKDLNMGPRRRLNESYSFLGGPEGLRHKKYQNLQRGQLTHRSRLPQITHTCD</sequence>
<evidence type="ECO:0000313" key="2">
    <source>
        <dbReference type="EMBL" id="GFS94152.1"/>
    </source>
</evidence>
<dbReference type="GO" id="GO:0005737">
    <property type="term" value="C:cytoplasm"/>
    <property type="evidence" value="ECO:0007669"/>
    <property type="project" value="TreeGrafter"/>
</dbReference>
<evidence type="ECO:0000256" key="1">
    <source>
        <dbReference type="SAM" id="MobiDB-lite"/>
    </source>
</evidence>
<gene>
    <name evidence="2" type="primary">Ubxn6</name>
    <name evidence="2" type="ORF">NPIL_692641</name>
</gene>
<feature type="region of interest" description="Disordered" evidence="1">
    <location>
        <begin position="15"/>
        <end position="59"/>
    </location>
</feature>
<name>A0A8X6N538_NEPPI</name>
<comment type="caution">
    <text evidence="2">The sequence shown here is derived from an EMBL/GenBank/DDBJ whole genome shotgun (WGS) entry which is preliminary data.</text>
</comment>
<protein>
    <submittedName>
        <fullName evidence="2">UBX domain-containing protein 6</fullName>
    </submittedName>
</protein>
<dbReference type="PANTHER" id="PTHR23153">
    <property type="entry name" value="UBX-RELATED"/>
    <property type="match status" value="1"/>
</dbReference>
<dbReference type="EMBL" id="BMAW01005439">
    <property type="protein sequence ID" value="GFS94152.1"/>
    <property type="molecule type" value="Genomic_DNA"/>
</dbReference>